<dbReference type="Ensembl" id="ENSCCRT00020062078.1">
    <property type="protein sequence ID" value="ENSCCRP00020056304.1"/>
    <property type="gene ID" value="ENSCCRG00020026663.1"/>
</dbReference>
<reference evidence="1" key="1">
    <citation type="submission" date="2025-08" db="UniProtKB">
        <authorList>
            <consortium name="Ensembl"/>
        </authorList>
    </citation>
    <scope>IDENTIFICATION</scope>
</reference>
<dbReference type="AlphaFoldDB" id="A0A8C2FI94"/>
<dbReference type="InterPro" id="IPR036397">
    <property type="entry name" value="RNaseH_sf"/>
</dbReference>
<proteinExistence type="predicted"/>
<dbReference type="Proteomes" id="UP000694701">
    <property type="component" value="Unplaced"/>
</dbReference>
<sequence>MKSIIKKWKVFDTTHRDPPWIRTCLQTGRKSQDETVKHGGGDILLWVCFSKAATGALVRIEGKMYGAKYCQIVEEILIKRSLHDLVRAQTKTPLKICGM</sequence>
<dbReference type="Gene3D" id="3.30.420.10">
    <property type="entry name" value="Ribonuclease H-like superfamily/Ribonuclease H"/>
    <property type="match status" value="1"/>
</dbReference>
<evidence type="ECO:0000313" key="2">
    <source>
        <dbReference type="Proteomes" id="UP000694701"/>
    </source>
</evidence>
<evidence type="ECO:0000313" key="1">
    <source>
        <dbReference type="Ensembl" id="ENSCCRP00020056304.1"/>
    </source>
</evidence>
<accession>A0A8C2FI94</accession>
<protein>
    <submittedName>
        <fullName evidence="1">Uncharacterized protein</fullName>
    </submittedName>
</protein>
<dbReference type="GO" id="GO:0003676">
    <property type="term" value="F:nucleic acid binding"/>
    <property type="evidence" value="ECO:0007669"/>
    <property type="project" value="InterPro"/>
</dbReference>
<organism evidence="1 2">
    <name type="scientific">Cyprinus carpio</name>
    <name type="common">Common carp</name>
    <dbReference type="NCBI Taxonomy" id="7962"/>
    <lineage>
        <taxon>Eukaryota</taxon>
        <taxon>Metazoa</taxon>
        <taxon>Chordata</taxon>
        <taxon>Craniata</taxon>
        <taxon>Vertebrata</taxon>
        <taxon>Euteleostomi</taxon>
        <taxon>Actinopterygii</taxon>
        <taxon>Neopterygii</taxon>
        <taxon>Teleostei</taxon>
        <taxon>Ostariophysi</taxon>
        <taxon>Cypriniformes</taxon>
        <taxon>Cyprinidae</taxon>
        <taxon>Cyprininae</taxon>
        <taxon>Cyprinus</taxon>
    </lineage>
</organism>
<name>A0A8C2FI94_CYPCA</name>